<name>A0ABU4FFV6_9ACTN</name>
<keyword evidence="2" id="KW-1133">Transmembrane helix</keyword>
<organism evidence="3 4">
    <name type="scientific">Streptomyces prunicolor</name>
    <dbReference type="NCBI Taxonomy" id="67348"/>
    <lineage>
        <taxon>Bacteria</taxon>
        <taxon>Bacillati</taxon>
        <taxon>Actinomycetota</taxon>
        <taxon>Actinomycetes</taxon>
        <taxon>Kitasatosporales</taxon>
        <taxon>Streptomycetaceae</taxon>
        <taxon>Streptomyces</taxon>
    </lineage>
</organism>
<keyword evidence="2" id="KW-0472">Membrane</keyword>
<dbReference type="CDD" id="cd07823">
    <property type="entry name" value="SRPBCC_5"/>
    <property type="match status" value="1"/>
</dbReference>
<dbReference type="Gene3D" id="3.30.530.20">
    <property type="match status" value="1"/>
</dbReference>
<reference evidence="3 4" key="1">
    <citation type="submission" date="2023-10" db="EMBL/GenBank/DDBJ databases">
        <title>Characterization of rhizosphere-enriched actinobacteria from wheat plants lab-grown on chernevaya soil.</title>
        <authorList>
            <person name="Tikhonova E.N."/>
            <person name="Konopkin A."/>
            <person name="Kravchenko I.K."/>
        </authorList>
    </citation>
    <scope>NUCLEOTIDE SEQUENCE [LARGE SCALE GENOMIC DNA]</scope>
    <source>
        <strain evidence="3 4">RR29</strain>
    </source>
</reference>
<accession>A0ABU4FFV6</accession>
<keyword evidence="2" id="KW-0812">Transmembrane</keyword>
<dbReference type="RefSeq" id="WP_317773386.1">
    <property type="nucleotide sequence ID" value="NZ_JAWMAJ010000094.1"/>
</dbReference>
<proteinExistence type="predicted"/>
<sequence length="212" mass="22154">MKIDNEFSVGVPVERAWQALTDLEALAPCMPGAELTGVDGDIHRGKVRVKVGPMVSQFAGTARFVERDESAHHAVISAAGKDMRGGGNASATVDARLRGEGAGTVVTVSTDLNISGRLAQFGSGMIKEISEKLFAQFVANVETQLLATQEAEAEPETVPTEPEAVPVTPVSQPAPSVPLDLMQVAGASVFKRLLPAVGAAVVIAVVIYLLVR</sequence>
<evidence type="ECO:0000313" key="3">
    <source>
        <dbReference type="EMBL" id="MDV7219464.1"/>
    </source>
</evidence>
<dbReference type="PANTHER" id="PTHR38588">
    <property type="entry name" value="BLL0334 PROTEIN"/>
    <property type="match status" value="1"/>
</dbReference>
<gene>
    <name evidence="3" type="ORF">R5A26_26350</name>
</gene>
<feature type="region of interest" description="Disordered" evidence="1">
    <location>
        <begin position="150"/>
        <end position="172"/>
    </location>
</feature>
<evidence type="ECO:0000256" key="2">
    <source>
        <dbReference type="SAM" id="Phobius"/>
    </source>
</evidence>
<comment type="caution">
    <text evidence="3">The sequence shown here is derived from an EMBL/GenBank/DDBJ whole genome shotgun (WGS) entry which is preliminary data.</text>
</comment>
<dbReference type="InterPro" id="IPR010419">
    <property type="entry name" value="CO_DH_gsu"/>
</dbReference>
<protein>
    <submittedName>
        <fullName evidence="3">SRPBCC family protein</fullName>
    </submittedName>
</protein>
<evidence type="ECO:0000313" key="4">
    <source>
        <dbReference type="Proteomes" id="UP001187346"/>
    </source>
</evidence>
<dbReference type="Pfam" id="PF06240">
    <property type="entry name" value="COXG"/>
    <property type="match status" value="1"/>
</dbReference>
<evidence type="ECO:0000256" key="1">
    <source>
        <dbReference type="SAM" id="MobiDB-lite"/>
    </source>
</evidence>
<dbReference type="Proteomes" id="UP001187346">
    <property type="component" value="Unassembled WGS sequence"/>
</dbReference>
<dbReference type="PANTHER" id="PTHR38588:SF1">
    <property type="entry name" value="BLL0334 PROTEIN"/>
    <property type="match status" value="1"/>
</dbReference>
<keyword evidence="4" id="KW-1185">Reference proteome</keyword>
<dbReference type="InterPro" id="IPR023393">
    <property type="entry name" value="START-like_dom_sf"/>
</dbReference>
<feature type="compositionally biased region" description="Low complexity" evidence="1">
    <location>
        <begin position="150"/>
        <end position="170"/>
    </location>
</feature>
<dbReference type="SUPFAM" id="SSF55961">
    <property type="entry name" value="Bet v1-like"/>
    <property type="match status" value="1"/>
</dbReference>
<dbReference type="EMBL" id="JAWMAJ010000094">
    <property type="protein sequence ID" value="MDV7219464.1"/>
    <property type="molecule type" value="Genomic_DNA"/>
</dbReference>
<feature type="transmembrane region" description="Helical" evidence="2">
    <location>
        <begin position="193"/>
        <end position="211"/>
    </location>
</feature>